<dbReference type="GO" id="GO:0006508">
    <property type="term" value="P:proteolysis"/>
    <property type="evidence" value="ECO:0007669"/>
    <property type="project" value="UniProtKB-KW"/>
</dbReference>
<feature type="non-terminal residue" evidence="11">
    <location>
        <position position="71"/>
    </location>
</feature>
<accession>A0A382W1H9</accession>
<evidence type="ECO:0000256" key="2">
    <source>
        <dbReference type="ARBA" id="ARBA00004496"/>
    </source>
</evidence>
<gene>
    <name evidence="11" type="ORF">METZ01_LOCUS405447</name>
</gene>
<keyword evidence="7" id="KW-0645">Protease</keyword>
<name>A0A382W1H9_9ZZZZ</name>
<evidence type="ECO:0000259" key="10">
    <source>
        <dbReference type="Pfam" id="PF00561"/>
    </source>
</evidence>
<comment type="similarity">
    <text evidence="3">Belongs to the peptidase S33 family.</text>
</comment>
<reference evidence="11" key="1">
    <citation type="submission" date="2018-05" db="EMBL/GenBank/DDBJ databases">
        <authorList>
            <person name="Lanie J.A."/>
            <person name="Ng W.-L."/>
            <person name="Kazmierczak K.M."/>
            <person name="Andrzejewski T.M."/>
            <person name="Davidsen T.M."/>
            <person name="Wayne K.J."/>
            <person name="Tettelin H."/>
            <person name="Glass J.I."/>
            <person name="Rusch D."/>
            <person name="Podicherti R."/>
            <person name="Tsui H.-C.T."/>
            <person name="Winkler M.E."/>
        </authorList>
    </citation>
    <scope>NUCLEOTIDE SEQUENCE</scope>
</reference>
<evidence type="ECO:0000256" key="8">
    <source>
        <dbReference type="ARBA" id="ARBA00022801"/>
    </source>
</evidence>
<comment type="subcellular location">
    <subcellularLocation>
        <location evidence="2">Cytoplasm</location>
    </subcellularLocation>
</comment>
<dbReference type="GO" id="GO:0004177">
    <property type="term" value="F:aminopeptidase activity"/>
    <property type="evidence" value="ECO:0007669"/>
    <property type="project" value="UniProtKB-KW"/>
</dbReference>
<dbReference type="PANTHER" id="PTHR43722:SF1">
    <property type="entry name" value="PROLINE IMINOPEPTIDASE"/>
    <property type="match status" value="1"/>
</dbReference>
<dbReference type="Gene3D" id="3.40.50.1820">
    <property type="entry name" value="alpha/beta hydrolase"/>
    <property type="match status" value="1"/>
</dbReference>
<evidence type="ECO:0000256" key="9">
    <source>
        <dbReference type="ARBA" id="ARBA00029605"/>
    </source>
</evidence>
<evidence type="ECO:0000256" key="6">
    <source>
        <dbReference type="ARBA" id="ARBA00022490"/>
    </source>
</evidence>
<feature type="domain" description="AB hydrolase-1" evidence="10">
    <location>
        <begin position="20"/>
        <end position="70"/>
    </location>
</feature>
<evidence type="ECO:0000256" key="3">
    <source>
        <dbReference type="ARBA" id="ARBA00010088"/>
    </source>
</evidence>
<dbReference type="SUPFAM" id="SSF53474">
    <property type="entry name" value="alpha/beta-Hydrolases"/>
    <property type="match status" value="1"/>
</dbReference>
<keyword evidence="5" id="KW-0031">Aminopeptidase</keyword>
<keyword evidence="8" id="KW-0378">Hydrolase</keyword>
<evidence type="ECO:0000256" key="1">
    <source>
        <dbReference type="ARBA" id="ARBA00001585"/>
    </source>
</evidence>
<dbReference type="InterPro" id="IPR002410">
    <property type="entry name" value="Peptidase_S33"/>
</dbReference>
<dbReference type="PANTHER" id="PTHR43722">
    <property type="entry name" value="PROLINE IMINOPEPTIDASE"/>
    <property type="match status" value="1"/>
</dbReference>
<comment type="catalytic activity">
    <reaction evidence="1">
        <text>Release of N-terminal proline from a peptide.</text>
        <dbReference type="EC" id="3.4.11.5"/>
    </reaction>
</comment>
<dbReference type="InterPro" id="IPR005944">
    <property type="entry name" value="Pro_iminopeptidase"/>
</dbReference>
<evidence type="ECO:0000313" key="11">
    <source>
        <dbReference type="EMBL" id="SVD52593.1"/>
    </source>
</evidence>
<protein>
    <recommendedName>
        <fullName evidence="4">prolyl aminopeptidase</fullName>
        <ecNumber evidence="4">3.4.11.5</ecNumber>
    </recommendedName>
    <alternativeName>
        <fullName evidence="9">Prolyl aminopeptidase</fullName>
    </alternativeName>
</protein>
<keyword evidence="6" id="KW-0963">Cytoplasm</keyword>
<organism evidence="11">
    <name type="scientific">marine metagenome</name>
    <dbReference type="NCBI Taxonomy" id="408172"/>
    <lineage>
        <taxon>unclassified sequences</taxon>
        <taxon>metagenomes</taxon>
        <taxon>ecological metagenomes</taxon>
    </lineage>
</organism>
<dbReference type="Pfam" id="PF00561">
    <property type="entry name" value="Abhydrolase_1"/>
    <property type="match status" value="1"/>
</dbReference>
<dbReference type="AlphaFoldDB" id="A0A382W1H9"/>
<dbReference type="InterPro" id="IPR029058">
    <property type="entry name" value="AB_hydrolase_fold"/>
</dbReference>
<evidence type="ECO:0000256" key="5">
    <source>
        <dbReference type="ARBA" id="ARBA00022438"/>
    </source>
</evidence>
<sequence length="71" mass="8087">MKVSDLHTIHVEESGNQNGKPVIFLHGGPGGGIEPVYRRYFNPKKWRIIIFDQRGCGKSLPHAELEENTTW</sequence>
<proteinExistence type="inferred from homology"/>
<dbReference type="PRINTS" id="PR00793">
    <property type="entry name" value="PROAMNOPTASE"/>
</dbReference>
<dbReference type="GO" id="GO:0005737">
    <property type="term" value="C:cytoplasm"/>
    <property type="evidence" value="ECO:0007669"/>
    <property type="project" value="UniProtKB-SubCell"/>
</dbReference>
<dbReference type="EC" id="3.4.11.5" evidence="4"/>
<evidence type="ECO:0000256" key="7">
    <source>
        <dbReference type="ARBA" id="ARBA00022670"/>
    </source>
</evidence>
<dbReference type="EMBL" id="UINC01156273">
    <property type="protein sequence ID" value="SVD52593.1"/>
    <property type="molecule type" value="Genomic_DNA"/>
</dbReference>
<evidence type="ECO:0000256" key="4">
    <source>
        <dbReference type="ARBA" id="ARBA00012568"/>
    </source>
</evidence>
<dbReference type="InterPro" id="IPR000073">
    <property type="entry name" value="AB_hydrolase_1"/>
</dbReference>